<name>A0ACC0ECK7_9BASI</name>
<accession>A0ACC0ECK7</accession>
<comment type="caution">
    <text evidence="1">The sequence shown here is derived from an EMBL/GenBank/DDBJ whole genome shotgun (WGS) entry which is preliminary data.</text>
</comment>
<keyword evidence="2" id="KW-1185">Reference proteome</keyword>
<evidence type="ECO:0000313" key="2">
    <source>
        <dbReference type="Proteomes" id="UP001060170"/>
    </source>
</evidence>
<gene>
    <name evidence="1" type="ORF">MJO28_008644</name>
</gene>
<protein>
    <submittedName>
        <fullName evidence="1">Uncharacterized protein</fullName>
    </submittedName>
</protein>
<dbReference type="EMBL" id="CM045872">
    <property type="protein sequence ID" value="KAI7949823.1"/>
    <property type="molecule type" value="Genomic_DNA"/>
</dbReference>
<sequence>MGKLEEQMIFPLVQHNSDLKQLFEQLLKLVNREFRDPILPPSYIQGCALQFPKHNCDFNLSLVKREGRKDTSHHTICPPEELKPKKASTHFGCLFQISHCLLTRGLELRNYLKQKRRSEQQIK</sequence>
<reference evidence="2" key="2">
    <citation type="journal article" date="2018" name="Mol. Plant Microbe Interact.">
        <title>Genome sequence resources for the wheat stripe rust pathogen (Puccinia striiformis f. sp. tritici) and the barley stripe rust pathogen (Puccinia striiformis f. sp. hordei).</title>
        <authorList>
            <person name="Xia C."/>
            <person name="Wang M."/>
            <person name="Yin C."/>
            <person name="Cornejo O.E."/>
            <person name="Hulbert S.H."/>
            <person name="Chen X."/>
        </authorList>
    </citation>
    <scope>NUCLEOTIDE SEQUENCE [LARGE SCALE GENOMIC DNA]</scope>
    <source>
        <strain evidence="2">93-210</strain>
    </source>
</reference>
<reference evidence="2" key="1">
    <citation type="journal article" date="2018" name="BMC Genomics">
        <title>Genomic insights into host adaptation between the wheat stripe rust pathogen (Puccinia striiformis f. sp. tritici) and the barley stripe rust pathogen (Puccinia striiformis f. sp. hordei).</title>
        <authorList>
            <person name="Xia C."/>
            <person name="Wang M."/>
            <person name="Yin C."/>
            <person name="Cornejo O.E."/>
            <person name="Hulbert S.H."/>
            <person name="Chen X."/>
        </authorList>
    </citation>
    <scope>NUCLEOTIDE SEQUENCE [LARGE SCALE GENOMIC DNA]</scope>
    <source>
        <strain evidence="2">93-210</strain>
    </source>
</reference>
<dbReference type="Proteomes" id="UP001060170">
    <property type="component" value="Chromosome 8"/>
</dbReference>
<organism evidence="1 2">
    <name type="scientific">Puccinia striiformis f. sp. tritici</name>
    <dbReference type="NCBI Taxonomy" id="168172"/>
    <lineage>
        <taxon>Eukaryota</taxon>
        <taxon>Fungi</taxon>
        <taxon>Dikarya</taxon>
        <taxon>Basidiomycota</taxon>
        <taxon>Pucciniomycotina</taxon>
        <taxon>Pucciniomycetes</taxon>
        <taxon>Pucciniales</taxon>
        <taxon>Pucciniaceae</taxon>
        <taxon>Puccinia</taxon>
    </lineage>
</organism>
<proteinExistence type="predicted"/>
<evidence type="ECO:0000313" key="1">
    <source>
        <dbReference type="EMBL" id="KAI7949823.1"/>
    </source>
</evidence>
<reference evidence="1 2" key="3">
    <citation type="journal article" date="2022" name="Microbiol. Spectr.">
        <title>Folding features and dynamics of 3D genome architecture in plant fungal pathogens.</title>
        <authorList>
            <person name="Xia C."/>
        </authorList>
    </citation>
    <scope>NUCLEOTIDE SEQUENCE [LARGE SCALE GENOMIC DNA]</scope>
    <source>
        <strain evidence="1 2">93-210</strain>
    </source>
</reference>